<gene>
    <name evidence="1" type="ORF">STVIR_2088</name>
</gene>
<organism evidence="1 2">
    <name type="scientific">Streptomyces viridochromogenes Tue57</name>
    <dbReference type="NCBI Taxonomy" id="1160705"/>
    <lineage>
        <taxon>Bacteria</taxon>
        <taxon>Bacillati</taxon>
        <taxon>Actinomycetota</taxon>
        <taxon>Actinomycetes</taxon>
        <taxon>Kitasatosporales</taxon>
        <taxon>Streptomycetaceae</taxon>
        <taxon>Streptomyces</taxon>
    </lineage>
</organism>
<dbReference type="AlphaFoldDB" id="L8PHB5"/>
<dbReference type="Proteomes" id="UP000011205">
    <property type="component" value="Unassembled WGS sequence"/>
</dbReference>
<dbReference type="InterPro" id="IPR025851">
    <property type="entry name" value="SUKH-4"/>
</dbReference>
<dbReference type="EMBL" id="AMLP01000066">
    <property type="protein sequence ID" value="ELS56971.1"/>
    <property type="molecule type" value="Genomic_DNA"/>
</dbReference>
<sequence>MELTLEQALEGAEAWLAAPPNPGQRTLAIRGTAGSGKTELLRTLAEQIPDAVYLDCRGLRAEDIAHRLLQAWGVEDAGRTLADGVRRLTRDGVALLANVQWADECVTSTEATRITGDLVAQFTRTSRAAIRFVIERSADRPWVFLPTRNELVLQPSRDAQAADTSLAGTLTQHPVLPALAAAELRDVPLTVWEELCRILEIRLPQQGLRGLAERLSTLLQVSVDADGQVRVGFRAEAVRHRIRELSRVDHAAVVTALVESLSERRTGPWRTTGPVGEYAARVLGLHAVHAGMLDDVLSDGRVLANLDATGLLRSLAVRWPGGVPQGGLAIDAHYLERLGLASAPHDEWVTWLHHCALSRGEERLAEAIAREAGARLPWRTIWSNCRPYGMFGRFGKADNGASGHPSSAELTAEDIAAQAAESRSWPVPETGPPVRDIFDGWESRDDIGYFRSKRLESGHWLFAGASGHFIVNVQTVPELQPDLPAMPSPFMDASITQAGVWECPAPALAEGAPSRAWLEATFGRGTCRQLREDELPADLVHTESRQFLMETGLPALSDHLPFTATIDAAETGLVPVPWPEDETPPEVSGPFYLLGTWTGGSMLLDGETGAVVQDGSTGYDEVILASSLRKFFILLRLCHEFLLSDFATNYERGDALESLRQWVEEIDPVTEDTLIWDHALSTDLNQWVAM</sequence>
<protein>
    <submittedName>
        <fullName evidence="1">Uncharacterized protein</fullName>
    </submittedName>
</protein>
<proteinExistence type="predicted"/>
<evidence type="ECO:0000313" key="1">
    <source>
        <dbReference type="EMBL" id="ELS56971.1"/>
    </source>
</evidence>
<comment type="caution">
    <text evidence="1">The sequence shown here is derived from an EMBL/GenBank/DDBJ whole genome shotgun (WGS) entry which is preliminary data.</text>
</comment>
<name>L8PHB5_STRVR</name>
<accession>L8PHB5</accession>
<evidence type="ECO:0000313" key="2">
    <source>
        <dbReference type="Proteomes" id="UP000011205"/>
    </source>
</evidence>
<dbReference type="Pfam" id="PF14435">
    <property type="entry name" value="SUKH-4"/>
    <property type="match status" value="1"/>
</dbReference>
<reference evidence="1 2" key="1">
    <citation type="journal article" date="2013" name="Genome Announc.">
        <title>Draft Genome Sequence of Streptomyces viridochromogenes Strain Tu57, Producer of Avilamycin.</title>
        <authorList>
            <person name="Gruning B.A."/>
            <person name="Erxleben A."/>
            <person name="Hahnlein A."/>
            <person name="Gunther S."/>
        </authorList>
    </citation>
    <scope>NUCLEOTIDE SEQUENCE [LARGE SCALE GENOMIC DNA]</scope>
    <source>
        <strain evidence="1 2">Tue57</strain>
    </source>
</reference>
<dbReference type="PATRIC" id="fig|1160705.3.peg.2078"/>